<dbReference type="InterPro" id="IPR029044">
    <property type="entry name" value="Nucleotide-diphossugar_trans"/>
</dbReference>
<dbReference type="CDD" id="cd00761">
    <property type="entry name" value="Glyco_tranf_GTA_type"/>
    <property type="match status" value="1"/>
</dbReference>
<dbReference type="RefSeq" id="WP_054837983.1">
    <property type="nucleotide sequence ID" value="NZ_BBBY01000004.1"/>
</dbReference>
<protein>
    <submittedName>
        <fullName evidence="2">Glycosyltransferase</fullName>
    </submittedName>
</protein>
<comment type="caution">
    <text evidence="2">The sequence shown here is derived from an EMBL/GenBank/DDBJ whole genome shotgun (WGS) entry which is preliminary data.</text>
</comment>
<feature type="domain" description="Glycosyltransferase 2-like" evidence="1">
    <location>
        <begin position="5"/>
        <end position="163"/>
    </location>
</feature>
<dbReference type="InterPro" id="IPR001173">
    <property type="entry name" value="Glyco_trans_2-like"/>
</dbReference>
<dbReference type="OrthoDB" id="42128at2157"/>
<organism evidence="2 3">
    <name type="scientific">Sulfuracidifex metallicus DSM 6482 = JCM 9184</name>
    <dbReference type="NCBI Taxonomy" id="523847"/>
    <lineage>
        <taxon>Archaea</taxon>
        <taxon>Thermoproteota</taxon>
        <taxon>Thermoprotei</taxon>
        <taxon>Sulfolobales</taxon>
        <taxon>Sulfolobaceae</taxon>
        <taxon>Sulfuracidifex</taxon>
    </lineage>
</organism>
<name>A0A6A9QHL8_SULME</name>
<dbReference type="AlphaFoldDB" id="A0A6A9QHL8"/>
<evidence type="ECO:0000313" key="3">
    <source>
        <dbReference type="Proteomes" id="UP000470772"/>
    </source>
</evidence>
<dbReference type="Pfam" id="PF00535">
    <property type="entry name" value="Glycos_transf_2"/>
    <property type="match status" value="1"/>
</dbReference>
<dbReference type="PANTHER" id="PTHR22916:SF3">
    <property type="entry name" value="UDP-GLCNAC:BETAGAL BETA-1,3-N-ACETYLGLUCOSAMINYLTRANSFERASE-LIKE PROTEIN 1"/>
    <property type="match status" value="1"/>
</dbReference>
<sequence>MPFISVIITAHNRREFLLEAVNSALNQTLPRDKYEIIVVKNFEDERIDKFLEEHNVKNIVTKEEPAGIYLVKGVEESKGEVISLLDDDDLWLPQKLEIVKQVFKDKNVIYYHNGFVNFTEFSNLDLINKIAYNNKSSLLKLKITDMKNFLTPMNSSSITVKKEIFYEVLDKIRKVFSLIDALLFYLAYCYGKDFVFDDRILTLRRIHKTNTSVDRVSEYRDWLNNLSRISKLYMTDNLTLLDIFSSIECKISNEYKRRLILQFESMYLGWKVTYSRLPNTKNELTFKEFIKYLSYQRSLKSFLYGLLPYAPRKIKEYVIKKWYNYNLSVMGSNEQ</sequence>
<dbReference type="GO" id="GO:0016758">
    <property type="term" value="F:hexosyltransferase activity"/>
    <property type="evidence" value="ECO:0007669"/>
    <property type="project" value="UniProtKB-ARBA"/>
</dbReference>
<accession>A0A6A9QHL8</accession>
<dbReference type="EMBL" id="WGGD01000005">
    <property type="protein sequence ID" value="MUN28496.1"/>
    <property type="molecule type" value="Genomic_DNA"/>
</dbReference>
<evidence type="ECO:0000313" key="2">
    <source>
        <dbReference type="EMBL" id="MUN28496.1"/>
    </source>
</evidence>
<evidence type="ECO:0000259" key="1">
    <source>
        <dbReference type="Pfam" id="PF00535"/>
    </source>
</evidence>
<reference evidence="2 3" key="1">
    <citation type="submission" date="2019-10" db="EMBL/GenBank/DDBJ databases">
        <title>Sequencing and Assembly of Multiple Reported Metal-Biooxidizing Members of the Extremely Thermoacidophilic Archaeal Family Sulfolobaceae.</title>
        <authorList>
            <person name="Counts J.A."/>
            <person name="Kelly R.M."/>
        </authorList>
    </citation>
    <scope>NUCLEOTIDE SEQUENCE [LARGE SCALE GENOMIC DNA]</scope>
    <source>
        <strain evidence="2 3">DSM 6482</strain>
    </source>
</reference>
<dbReference type="Proteomes" id="UP000470772">
    <property type="component" value="Unassembled WGS sequence"/>
</dbReference>
<keyword evidence="3" id="KW-1185">Reference proteome</keyword>
<dbReference type="SUPFAM" id="SSF53448">
    <property type="entry name" value="Nucleotide-diphospho-sugar transferases"/>
    <property type="match status" value="1"/>
</dbReference>
<keyword evidence="2" id="KW-0808">Transferase</keyword>
<dbReference type="PANTHER" id="PTHR22916">
    <property type="entry name" value="GLYCOSYLTRANSFERASE"/>
    <property type="match status" value="1"/>
</dbReference>
<dbReference type="Gene3D" id="3.90.550.10">
    <property type="entry name" value="Spore Coat Polysaccharide Biosynthesis Protein SpsA, Chain A"/>
    <property type="match status" value="1"/>
</dbReference>
<proteinExistence type="predicted"/>
<gene>
    <name evidence="2" type="ORF">GC250_03275</name>
</gene>